<keyword evidence="1" id="KW-0812">Transmembrane</keyword>
<dbReference type="Proteomes" id="UP000694918">
    <property type="component" value="Unplaced"/>
</dbReference>
<evidence type="ECO:0000256" key="1">
    <source>
        <dbReference type="SAM" id="Phobius"/>
    </source>
</evidence>
<organism evidence="2 4">
    <name type="scientific">Populus euphratica</name>
    <name type="common">Euphrates poplar</name>
    <dbReference type="NCBI Taxonomy" id="75702"/>
    <lineage>
        <taxon>Eukaryota</taxon>
        <taxon>Viridiplantae</taxon>
        <taxon>Streptophyta</taxon>
        <taxon>Embryophyta</taxon>
        <taxon>Tracheophyta</taxon>
        <taxon>Spermatophyta</taxon>
        <taxon>Magnoliopsida</taxon>
        <taxon>eudicotyledons</taxon>
        <taxon>Gunneridae</taxon>
        <taxon>Pentapetalae</taxon>
        <taxon>rosids</taxon>
        <taxon>fabids</taxon>
        <taxon>Malpighiales</taxon>
        <taxon>Salicaceae</taxon>
        <taxon>Saliceae</taxon>
        <taxon>Populus</taxon>
    </lineage>
</organism>
<keyword evidence="1" id="KW-1133">Transmembrane helix</keyword>
<evidence type="ECO:0000313" key="2">
    <source>
        <dbReference type="Proteomes" id="UP000694918"/>
    </source>
</evidence>
<gene>
    <name evidence="3 4 5" type="primary">LOC105113257</name>
</gene>
<keyword evidence="1" id="KW-0472">Membrane</keyword>
<dbReference type="KEGG" id="peu:105113257"/>
<protein>
    <submittedName>
        <fullName evidence="3 4">Uncharacterized protein LOC105113257 isoform X1</fullName>
    </submittedName>
</protein>
<evidence type="ECO:0000313" key="4">
    <source>
        <dbReference type="RefSeq" id="XP_011007658.1"/>
    </source>
</evidence>
<feature type="transmembrane region" description="Helical" evidence="1">
    <location>
        <begin position="159"/>
        <end position="180"/>
    </location>
</feature>
<evidence type="ECO:0000313" key="5">
    <source>
        <dbReference type="RefSeq" id="XP_011007659.1"/>
    </source>
</evidence>
<evidence type="ECO:0000313" key="3">
    <source>
        <dbReference type="RefSeq" id="XP_011007657.1"/>
    </source>
</evidence>
<dbReference type="AlphaFoldDB" id="A0AAJ6TAD9"/>
<dbReference type="RefSeq" id="XP_011007658.1">
    <property type="nucleotide sequence ID" value="XM_011009356.1"/>
</dbReference>
<feature type="transmembrane region" description="Helical" evidence="1">
    <location>
        <begin position="61"/>
        <end position="84"/>
    </location>
</feature>
<feature type="transmembrane region" description="Helical" evidence="1">
    <location>
        <begin position="33"/>
        <end position="54"/>
    </location>
</feature>
<proteinExistence type="predicted"/>
<name>A0AAJ6TAD9_POPEU</name>
<sequence length="188" mass="20695">MLLVVCSAVLAGTYSSSATCYTNHLLQGSPAIAWAVVWFAGVVVLSSHFYCWFVHFNRSTAGYLFAVAGLLGLVLVAVDCWSWLPTLALRCCRLQGYCLGLATECVGWPAVICCPCLAVNVGGGWFAYHGCRMICCPCLAVNVSRGWFAYHGCRINPRLLLLVFWFFYKCFISSALFLLLSSFATRQL</sequence>
<dbReference type="GeneID" id="105113257"/>
<accession>A0AAJ6TAD9</accession>
<dbReference type="RefSeq" id="XP_011007657.1">
    <property type="nucleotide sequence ID" value="XM_011009355.1"/>
</dbReference>
<reference evidence="3 4" key="1">
    <citation type="submission" date="2025-04" db="UniProtKB">
        <authorList>
            <consortium name="RefSeq"/>
        </authorList>
    </citation>
    <scope>IDENTIFICATION</scope>
</reference>
<keyword evidence="2" id="KW-1185">Reference proteome</keyword>
<dbReference type="RefSeq" id="XP_011007659.1">
    <property type="nucleotide sequence ID" value="XM_011009357.1"/>
</dbReference>